<sequence>MNDPDDKLQVVMHNEDLQRLVLYDPNNQSLIVREDNNESLRLKSRQLLQQQQIEDANNVYSPIIPSPTLRNQPLLPISRLNNSGNTPTQLNHNHNTSGTLQSLSPQHQVLPPATTTTNTGAPGCCPLCKRSFTPGSPPGLSKMNSNGSLDLAPFNSSPYYRSPITTQPYISRDYFLLLGSAANNENNNNGNADQHQTSPPVGGLGSEFLNIGYYKKFFKEDVKIGSGGFGSVYLCRHLINGVDLGEFAVKKVPVGDNIPWLFRVLKEVKALETLTKHRNIINYKHSWLEYDQPADFGPKVPCLYILMEYANYGNLHDYMNEKRETMPENEIWSFFIDLCHGIGYLHHSGIIHRDLKPPNILIHQSYDSISDKQVTHLMISDFGTCDTISPKAFKDNLMKRTGNTGTTEYIAPELLQKNERGEFSVDYDEKCDVWSLGILLYQMAYGTLPYKYSGNPFADEDPNRSIPDLVEEIAQFNNTRLVFPQSPPRSRDLKDMITILLRAAPHDRPTISQILSTQFMQTKTKYFTLHPIHIVSTGTRKSKHTHHSKIRTKKSSDSDHTRISPIRRTLVKEEDDDIGGDIVATTAIVNNVIDDDDGSANSDSLISSSSESSSSEDDNDDHSFKTTNKNKSNIEKKNRTSPTYGLQHRTKRSISTSNNIATSRKLLPLDAPRSGRFRRAANVIQRNVGSSSVHQAFYMLLAFFQIWLCFDQCSTHPNSYPSATLLYPLLLLSLIPILVSNQLQLNNQNNILQQQQQMQSQPQSILNNASSAALLCTANNRKFIKKVNTTISIIRFIYYVIISLLLPKEVSCKSTSPEGLASILPPIADYVVFPLISLFKNLTLLIINLIFIYYRD</sequence>
<dbReference type="InParanoid" id="F0Z7E5"/>
<dbReference type="PROSITE" id="PS00108">
    <property type="entry name" value="PROTEIN_KINASE_ST"/>
    <property type="match status" value="1"/>
</dbReference>
<keyword evidence="15" id="KW-1185">Reference proteome</keyword>
<dbReference type="OMA" id="PNILIHQ"/>
<evidence type="ECO:0000313" key="14">
    <source>
        <dbReference type="EMBL" id="EGC40163.1"/>
    </source>
</evidence>
<dbReference type="KEGG" id="dpp:DICPUDRAFT_147000"/>
<feature type="compositionally biased region" description="Low complexity" evidence="11">
    <location>
        <begin position="599"/>
        <end position="613"/>
    </location>
</feature>
<protein>
    <recommendedName>
        <fullName evidence="1">non-specific serine/threonine protein kinase</fullName>
        <ecNumber evidence="1">2.7.11.1</ecNumber>
    </recommendedName>
</protein>
<dbReference type="CDD" id="cd00180">
    <property type="entry name" value="PKc"/>
    <property type="match status" value="1"/>
</dbReference>
<evidence type="ECO:0000256" key="4">
    <source>
        <dbReference type="ARBA" id="ARBA00022741"/>
    </source>
</evidence>
<dbReference type="FunCoup" id="F0Z7E5">
    <property type="interactions" value="743"/>
</dbReference>
<feature type="region of interest" description="Disordered" evidence="11">
    <location>
        <begin position="593"/>
        <end position="657"/>
    </location>
</feature>
<keyword evidence="12" id="KW-0812">Transmembrane</keyword>
<dbReference type="Gene3D" id="3.30.200.20">
    <property type="entry name" value="Phosphorylase Kinase, domain 1"/>
    <property type="match status" value="1"/>
</dbReference>
<accession>F0Z7E5</accession>
<keyword evidence="4 10" id="KW-0547">Nucleotide-binding</keyword>
<dbReference type="SMART" id="SM00220">
    <property type="entry name" value="S_TKc"/>
    <property type="match status" value="1"/>
</dbReference>
<dbReference type="GO" id="GO:0004674">
    <property type="term" value="F:protein serine/threonine kinase activity"/>
    <property type="evidence" value="ECO:0007669"/>
    <property type="project" value="UniProtKB-KW"/>
</dbReference>
<dbReference type="InterPro" id="IPR050339">
    <property type="entry name" value="CC_SR_Kinase"/>
</dbReference>
<dbReference type="RefSeq" id="XP_003283353.1">
    <property type="nucleotide sequence ID" value="XM_003283305.1"/>
</dbReference>
<dbReference type="PANTHER" id="PTHR11042:SF138">
    <property type="entry name" value="SERINE_THREONINE-PROTEIN KINASE IKS1-RELATED"/>
    <property type="match status" value="1"/>
</dbReference>
<feature type="transmembrane region" description="Helical" evidence="12">
    <location>
        <begin position="827"/>
        <end position="854"/>
    </location>
</feature>
<feature type="region of interest" description="Disordered" evidence="11">
    <location>
        <begin position="78"/>
        <end position="121"/>
    </location>
</feature>
<evidence type="ECO:0000256" key="2">
    <source>
        <dbReference type="ARBA" id="ARBA00022527"/>
    </source>
</evidence>
<dbReference type="InterPro" id="IPR011009">
    <property type="entry name" value="Kinase-like_dom_sf"/>
</dbReference>
<comment type="catalytic activity">
    <reaction evidence="8">
        <text>L-threonyl-[protein] + ATP = O-phospho-L-threonyl-[protein] + ADP + H(+)</text>
        <dbReference type="Rhea" id="RHEA:46608"/>
        <dbReference type="Rhea" id="RHEA-COMP:11060"/>
        <dbReference type="Rhea" id="RHEA-COMP:11605"/>
        <dbReference type="ChEBI" id="CHEBI:15378"/>
        <dbReference type="ChEBI" id="CHEBI:30013"/>
        <dbReference type="ChEBI" id="CHEBI:30616"/>
        <dbReference type="ChEBI" id="CHEBI:61977"/>
        <dbReference type="ChEBI" id="CHEBI:456216"/>
        <dbReference type="EC" id="2.7.11.1"/>
    </reaction>
</comment>
<name>F0Z7E5_DICPU</name>
<dbReference type="eggNOG" id="KOG0032">
    <property type="taxonomic scope" value="Eukaryota"/>
</dbReference>
<keyword evidence="3" id="KW-0808">Transferase</keyword>
<dbReference type="FunFam" id="1.10.510.10:FF:001555">
    <property type="entry name" value="Probable serine/threonine-protein kinase iksA"/>
    <property type="match status" value="1"/>
</dbReference>
<dbReference type="EC" id="2.7.11.1" evidence="1"/>
<dbReference type="Gene3D" id="1.10.510.10">
    <property type="entry name" value="Transferase(Phosphotransferase) domain 1"/>
    <property type="match status" value="1"/>
</dbReference>
<keyword evidence="12" id="KW-0472">Membrane</keyword>
<dbReference type="SUPFAM" id="SSF56112">
    <property type="entry name" value="Protein kinase-like (PK-like)"/>
    <property type="match status" value="1"/>
</dbReference>
<comment type="catalytic activity">
    <reaction evidence="9">
        <text>L-seryl-[protein] + ATP = O-phospho-L-seryl-[protein] + ADP + H(+)</text>
        <dbReference type="Rhea" id="RHEA:17989"/>
        <dbReference type="Rhea" id="RHEA-COMP:9863"/>
        <dbReference type="Rhea" id="RHEA-COMP:11604"/>
        <dbReference type="ChEBI" id="CHEBI:15378"/>
        <dbReference type="ChEBI" id="CHEBI:29999"/>
        <dbReference type="ChEBI" id="CHEBI:30616"/>
        <dbReference type="ChEBI" id="CHEBI:83421"/>
        <dbReference type="ChEBI" id="CHEBI:456216"/>
        <dbReference type="EC" id="2.7.11.1"/>
    </reaction>
</comment>
<dbReference type="FunFam" id="3.30.200.20:FF:000306">
    <property type="entry name" value="IKS protein kinase"/>
    <property type="match status" value="1"/>
</dbReference>
<evidence type="ECO:0000256" key="3">
    <source>
        <dbReference type="ARBA" id="ARBA00022679"/>
    </source>
</evidence>
<evidence type="ECO:0000256" key="9">
    <source>
        <dbReference type="ARBA" id="ARBA00048679"/>
    </source>
</evidence>
<comment type="similarity">
    <text evidence="7">Belongs to the protein kinase superfamily. Ser/Thr protein kinase family. GCN2 subfamily.</text>
</comment>
<keyword evidence="5" id="KW-0418">Kinase</keyword>
<organism evidence="14 15">
    <name type="scientific">Dictyostelium purpureum</name>
    <name type="common">Slime mold</name>
    <dbReference type="NCBI Taxonomy" id="5786"/>
    <lineage>
        <taxon>Eukaryota</taxon>
        <taxon>Amoebozoa</taxon>
        <taxon>Evosea</taxon>
        <taxon>Eumycetozoa</taxon>
        <taxon>Dictyostelia</taxon>
        <taxon>Dictyosteliales</taxon>
        <taxon>Dictyosteliaceae</taxon>
        <taxon>Dictyostelium</taxon>
    </lineage>
</organism>
<dbReference type="PANTHER" id="PTHR11042">
    <property type="entry name" value="EUKARYOTIC TRANSLATION INITIATION FACTOR 2-ALPHA KINASE EIF2-ALPHA KINASE -RELATED"/>
    <property type="match status" value="1"/>
</dbReference>
<dbReference type="AlphaFoldDB" id="F0Z7E5"/>
<keyword evidence="2" id="KW-0723">Serine/threonine-protein kinase</keyword>
<dbReference type="OrthoDB" id="1405469at2759"/>
<dbReference type="PROSITE" id="PS50011">
    <property type="entry name" value="PROTEIN_KINASE_DOM"/>
    <property type="match status" value="1"/>
</dbReference>
<evidence type="ECO:0000256" key="1">
    <source>
        <dbReference type="ARBA" id="ARBA00012513"/>
    </source>
</evidence>
<evidence type="ECO:0000256" key="12">
    <source>
        <dbReference type="SAM" id="Phobius"/>
    </source>
</evidence>
<keyword evidence="6 10" id="KW-0067">ATP-binding</keyword>
<dbReference type="GO" id="GO:0005634">
    <property type="term" value="C:nucleus"/>
    <property type="evidence" value="ECO:0000318"/>
    <property type="project" value="GO_Central"/>
</dbReference>
<dbReference type="InterPro" id="IPR000719">
    <property type="entry name" value="Prot_kinase_dom"/>
</dbReference>
<evidence type="ECO:0000256" key="10">
    <source>
        <dbReference type="PROSITE-ProRule" id="PRU10141"/>
    </source>
</evidence>
<evidence type="ECO:0000256" key="5">
    <source>
        <dbReference type="ARBA" id="ARBA00022777"/>
    </source>
</evidence>
<dbReference type="Proteomes" id="UP000001064">
    <property type="component" value="Unassembled WGS sequence"/>
</dbReference>
<feature type="region of interest" description="Disordered" evidence="11">
    <location>
        <begin position="537"/>
        <end position="572"/>
    </location>
</feature>
<dbReference type="InterPro" id="IPR017441">
    <property type="entry name" value="Protein_kinase_ATP_BS"/>
</dbReference>
<evidence type="ECO:0000259" key="13">
    <source>
        <dbReference type="PROSITE" id="PS50011"/>
    </source>
</evidence>
<evidence type="ECO:0000313" key="15">
    <source>
        <dbReference type="Proteomes" id="UP000001064"/>
    </source>
</evidence>
<reference evidence="15" key="1">
    <citation type="journal article" date="2011" name="Genome Biol.">
        <title>Comparative genomics of the social amoebae Dictyostelium discoideum and Dictyostelium purpureum.</title>
        <authorList>
            <consortium name="US DOE Joint Genome Institute (JGI-PGF)"/>
            <person name="Sucgang R."/>
            <person name="Kuo A."/>
            <person name="Tian X."/>
            <person name="Salerno W."/>
            <person name="Parikh A."/>
            <person name="Feasley C.L."/>
            <person name="Dalin E."/>
            <person name="Tu H."/>
            <person name="Huang E."/>
            <person name="Barry K."/>
            <person name="Lindquist E."/>
            <person name="Shapiro H."/>
            <person name="Bruce D."/>
            <person name="Schmutz J."/>
            <person name="Salamov A."/>
            <person name="Fey P."/>
            <person name="Gaudet P."/>
            <person name="Anjard C."/>
            <person name="Babu M.M."/>
            <person name="Basu S."/>
            <person name="Bushmanova Y."/>
            <person name="van der Wel H."/>
            <person name="Katoh-Kurasawa M."/>
            <person name="Dinh C."/>
            <person name="Coutinho P.M."/>
            <person name="Saito T."/>
            <person name="Elias M."/>
            <person name="Schaap P."/>
            <person name="Kay R.R."/>
            <person name="Henrissat B."/>
            <person name="Eichinger L."/>
            <person name="Rivero F."/>
            <person name="Putnam N.H."/>
            <person name="West C.M."/>
            <person name="Loomis W.F."/>
            <person name="Chisholm R.L."/>
            <person name="Shaulsky G."/>
            <person name="Strassmann J.E."/>
            <person name="Queller D.C."/>
            <person name="Kuspa A."/>
            <person name="Grigoriev I.V."/>
        </authorList>
    </citation>
    <scope>NUCLEOTIDE SEQUENCE [LARGE SCALE GENOMIC DNA]</scope>
    <source>
        <strain evidence="15">QSDP1</strain>
    </source>
</reference>
<keyword evidence="12" id="KW-1133">Transmembrane helix</keyword>
<evidence type="ECO:0000256" key="7">
    <source>
        <dbReference type="ARBA" id="ARBA00037982"/>
    </source>
</evidence>
<evidence type="ECO:0000256" key="11">
    <source>
        <dbReference type="SAM" id="MobiDB-lite"/>
    </source>
</evidence>
<dbReference type="GO" id="GO:0005524">
    <property type="term" value="F:ATP binding"/>
    <property type="evidence" value="ECO:0007669"/>
    <property type="project" value="UniProtKB-UniRule"/>
</dbReference>
<dbReference type="Pfam" id="PF00069">
    <property type="entry name" value="Pkinase"/>
    <property type="match status" value="1"/>
</dbReference>
<feature type="compositionally biased region" description="Basic residues" evidence="11">
    <location>
        <begin position="540"/>
        <end position="553"/>
    </location>
</feature>
<proteinExistence type="inferred from homology"/>
<feature type="compositionally biased region" description="Low complexity" evidence="11">
    <location>
        <begin position="111"/>
        <end position="121"/>
    </location>
</feature>
<dbReference type="InterPro" id="IPR008271">
    <property type="entry name" value="Ser/Thr_kinase_AS"/>
</dbReference>
<dbReference type="GO" id="GO:0005737">
    <property type="term" value="C:cytoplasm"/>
    <property type="evidence" value="ECO:0000318"/>
    <property type="project" value="GO_Central"/>
</dbReference>
<dbReference type="PROSITE" id="PS00107">
    <property type="entry name" value="PROTEIN_KINASE_ATP"/>
    <property type="match status" value="1"/>
</dbReference>
<gene>
    <name evidence="14" type="ORF">DICPUDRAFT_147000</name>
</gene>
<dbReference type="EMBL" id="GL870946">
    <property type="protein sequence ID" value="EGC40163.1"/>
    <property type="molecule type" value="Genomic_DNA"/>
</dbReference>
<feature type="binding site" evidence="10">
    <location>
        <position position="251"/>
    </location>
    <ligand>
        <name>ATP</name>
        <dbReference type="ChEBI" id="CHEBI:30616"/>
    </ligand>
</feature>
<dbReference type="GeneID" id="10509222"/>
<evidence type="ECO:0000256" key="6">
    <source>
        <dbReference type="ARBA" id="ARBA00022840"/>
    </source>
</evidence>
<evidence type="ECO:0000256" key="8">
    <source>
        <dbReference type="ARBA" id="ARBA00047899"/>
    </source>
</evidence>
<feature type="domain" description="Protein kinase" evidence="13">
    <location>
        <begin position="218"/>
        <end position="520"/>
    </location>
</feature>
<feature type="compositionally biased region" description="Polar residues" evidence="11">
    <location>
        <begin position="79"/>
        <end position="107"/>
    </location>
</feature>
<dbReference type="VEuPathDB" id="AmoebaDB:DICPUDRAFT_147000"/>
<dbReference type="GO" id="GO:0004672">
    <property type="term" value="F:protein kinase activity"/>
    <property type="evidence" value="ECO:0000318"/>
    <property type="project" value="GO_Central"/>
</dbReference>